<accession>A0A926IIH5</accession>
<dbReference type="InterPro" id="IPR023214">
    <property type="entry name" value="HAD_sf"/>
</dbReference>
<evidence type="ECO:0000256" key="1">
    <source>
        <dbReference type="ARBA" id="ARBA00022967"/>
    </source>
</evidence>
<feature type="transmembrane region" description="Helical" evidence="3">
    <location>
        <begin position="558"/>
        <end position="580"/>
    </location>
</feature>
<evidence type="ECO:0000313" key="4">
    <source>
        <dbReference type="EMBL" id="MBC8586366.1"/>
    </source>
</evidence>
<feature type="transmembrane region" description="Helical" evidence="3">
    <location>
        <begin position="1058"/>
        <end position="1082"/>
    </location>
</feature>
<keyword evidence="5" id="KW-1185">Reference proteome</keyword>
<feature type="transmembrane region" description="Helical" evidence="3">
    <location>
        <begin position="637"/>
        <end position="655"/>
    </location>
</feature>
<organism evidence="4 5">
    <name type="scientific">Youxingia wuxianensis</name>
    <dbReference type="NCBI Taxonomy" id="2763678"/>
    <lineage>
        <taxon>Bacteria</taxon>
        <taxon>Bacillati</taxon>
        <taxon>Bacillota</taxon>
        <taxon>Clostridia</taxon>
        <taxon>Eubacteriales</taxon>
        <taxon>Oscillospiraceae</taxon>
        <taxon>Youxingia</taxon>
    </lineage>
</organism>
<feature type="compositionally biased region" description="Basic and acidic residues" evidence="2">
    <location>
        <begin position="283"/>
        <end position="295"/>
    </location>
</feature>
<dbReference type="InterPro" id="IPR023299">
    <property type="entry name" value="ATPase_P-typ_cyto_dom_N"/>
</dbReference>
<protein>
    <submittedName>
        <fullName evidence="4">Uncharacterized protein</fullName>
    </submittedName>
</protein>
<proteinExistence type="predicted"/>
<dbReference type="Gene3D" id="3.40.1110.10">
    <property type="entry name" value="Calcium-transporting ATPase, cytoplasmic domain N"/>
    <property type="match status" value="1"/>
</dbReference>
<evidence type="ECO:0000313" key="5">
    <source>
        <dbReference type="Proteomes" id="UP000623678"/>
    </source>
</evidence>
<feature type="compositionally biased region" description="Low complexity" evidence="2">
    <location>
        <begin position="102"/>
        <end position="113"/>
    </location>
</feature>
<feature type="compositionally biased region" description="Basic and acidic residues" evidence="2">
    <location>
        <begin position="250"/>
        <end position="261"/>
    </location>
</feature>
<keyword evidence="1" id="KW-1278">Translocase</keyword>
<feature type="compositionally biased region" description="Basic and acidic residues" evidence="2">
    <location>
        <begin position="167"/>
        <end position="198"/>
    </location>
</feature>
<name>A0A926IIH5_9FIRM</name>
<dbReference type="PANTHER" id="PTHR43520:SF8">
    <property type="entry name" value="P-TYPE CU(+) TRANSPORTER"/>
    <property type="match status" value="1"/>
</dbReference>
<feature type="compositionally biased region" description="Basic and acidic residues" evidence="2">
    <location>
        <begin position="357"/>
        <end position="374"/>
    </location>
</feature>
<feature type="compositionally biased region" description="Basic and acidic residues" evidence="2">
    <location>
        <begin position="64"/>
        <end position="76"/>
    </location>
</feature>
<dbReference type="GO" id="GO:0016020">
    <property type="term" value="C:membrane"/>
    <property type="evidence" value="ECO:0007669"/>
    <property type="project" value="TreeGrafter"/>
</dbReference>
<dbReference type="Proteomes" id="UP000623678">
    <property type="component" value="Unassembled WGS sequence"/>
</dbReference>
<keyword evidence="3" id="KW-0812">Transmembrane</keyword>
<dbReference type="Gene3D" id="3.40.50.1000">
    <property type="entry name" value="HAD superfamily/HAD-like"/>
    <property type="match status" value="1"/>
</dbReference>
<reference evidence="4" key="1">
    <citation type="submission" date="2020-08" db="EMBL/GenBank/DDBJ databases">
        <title>Genome public.</title>
        <authorList>
            <person name="Liu C."/>
            <person name="Sun Q."/>
        </authorList>
    </citation>
    <scope>NUCLEOTIDE SEQUENCE</scope>
    <source>
        <strain evidence="4">NSJ-64</strain>
    </source>
</reference>
<sequence length="1113" mass="124905">MSTRGVEATMARDYNVDDILEELRTRKEGDRPRYSQDTYDYENTRSRESSYQAPPQRGYGEEGYSPRRPAEYEQRRSASHPQSYASRQEEDGRFSRNVEGFGQRQPGSRPQRPSQRRLPRLEEDAPFGKSNERGLRGSNPYEGTTRRRRQEEYGDFSEYGRTAPRRTVREPEYPPRRYDEEPSRVPRQEGYAPRREPSYEQQDAYHPQQRPVRRTAFDRDDWQEGNSGRYGTNPMRPDGFGEEASPSSRRLREEENYRRPENYAARPAAPDQSETLEQTMQRVRRDTAAGTEERFQFGNVPAQEDVPRKPFDFDTAPMEPLPSRQEAPVQEYPRGRADFLDQPAAADSRSFLGNDYRPQEQDVQRYSPREREFQDLASFTQEQEPPAGAQTDFPYETAQTPAHTPSWQEETPFSPASEPPAQEAGFRFDFGTPPGEEESGFSLKEDFLSEGFQDQSTRMDIPLGAPQEFETPRVSQDDYTQVIRQEEYPSEQFSRREERARRGEAPAELARSQWQASYAQQEFLETEPLAEDDFTAPEDAPYVEKEIKSIKTGLTVKLVISGILAFVLIYLAFSINPLPFTESVMLPLPKPIFPEENMRLFIAANLLITVISAIVCSNVIGGGIVSLCKMKADSDSPVALAMLGVLIQGIMLLLKPEMLDPSVVCIYFSVAGTALFFNLIGKKMLINRVQRNFHFLTGEREKYAFLQVKNREFAREFTRGLGADVDRVAFSTKTDFITGFLDKSYSPDYSEGISRLVVPISFVGSIVVAAVTYILTKDIFSAITGFTAILCICAPFSCAIIPNLMQAKVTKKLTRMGAMLAGYSTAQELADTDAVVVSDKELFVSGSVLLHGMKVFAEKRIDEAILDAASVIISCQGIMTDVFLNMVGNNRRLLKKVDSVVYEDGLGISAWVDGKRVLIGSSQLMRHHGIECPSRDFESRYVRDGRQVLYLANSGELSAMFVVSYNADPDVAQAVSSIADRGLSLIVYSTDPNITSEHIAAVFDIPRDRVKVLPAKMHSEYKTLTAPKEKVSAGSAHSGALEGIPALIKGAQAVKRSVTIGTITQLIGIMAGYGLVAFMSFANSLSSIQFTTMLMFQLGWLVLVSLICSLGKK</sequence>
<keyword evidence="3" id="KW-1133">Transmembrane helix</keyword>
<keyword evidence="3" id="KW-0472">Membrane</keyword>
<dbReference type="GO" id="GO:0005507">
    <property type="term" value="F:copper ion binding"/>
    <property type="evidence" value="ECO:0007669"/>
    <property type="project" value="TreeGrafter"/>
</dbReference>
<evidence type="ECO:0000256" key="2">
    <source>
        <dbReference type="SAM" id="MobiDB-lite"/>
    </source>
</evidence>
<dbReference type="AlphaFoldDB" id="A0A926IIH5"/>
<evidence type="ECO:0000256" key="3">
    <source>
        <dbReference type="SAM" id="Phobius"/>
    </source>
</evidence>
<comment type="caution">
    <text evidence="4">The sequence shown here is derived from an EMBL/GenBank/DDBJ whole genome shotgun (WGS) entry which is preliminary data.</text>
</comment>
<feature type="compositionally biased region" description="Basic and acidic residues" evidence="2">
    <location>
        <begin position="87"/>
        <end position="96"/>
    </location>
</feature>
<feature type="transmembrane region" description="Helical" evidence="3">
    <location>
        <begin position="782"/>
        <end position="805"/>
    </location>
</feature>
<feature type="region of interest" description="Disordered" evidence="2">
    <location>
        <begin position="1"/>
        <end position="440"/>
    </location>
</feature>
<feature type="transmembrane region" description="Helical" evidence="3">
    <location>
        <begin position="1088"/>
        <end position="1110"/>
    </location>
</feature>
<feature type="transmembrane region" description="Helical" evidence="3">
    <location>
        <begin position="600"/>
        <end position="625"/>
    </location>
</feature>
<feature type="compositionally biased region" description="Polar residues" evidence="2">
    <location>
        <begin position="272"/>
        <end position="281"/>
    </location>
</feature>
<dbReference type="PANTHER" id="PTHR43520">
    <property type="entry name" value="ATP7, ISOFORM B"/>
    <property type="match status" value="1"/>
</dbReference>
<dbReference type="GO" id="GO:0000166">
    <property type="term" value="F:nucleotide binding"/>
    <property type="evidence" value="ECO:0007669"/>
    <property type="project" value="InterPro"/>
</dbReference>
<dbReference type="EMBL" id="JACRTD010000010">
    <property type="protein sequence ID" value="MBC8586366.1"/>
    <property type="molecule type" value="Genomic_DNA"/>
</dbReference>
<dbReference type="GO" id="GO:0055070">
    <property type="term" value="P:copper ion homeostasis"/>
    <property type="evidence" value="ECO:0007669"/>
    <property type="project" value="TreeGrafter"/>
</dbReference>
<feature type="transmembrane region" description="Helical" evidence="3">
    <location>
        <begin position="756"/>
        <end position="776"/>
    </location>
</feature>
<dbReference type="GO" id="GO:0043682">
    <property type="term" value="F:P-type divalent copper transporter activity"/>
    <property type="evidence" value="ECO:0007669"/>
    <property type="project" value="TreeGrafter"/>
</dbReference>
<feature type="transmembrane region" description="Helical" evidence="3">
    <location>
        <begin position="661"/>
        <end position="681"/>
    </location>
</feature>
<feature type="compositionally biased region" description="Polar residues" evidence="2">
    <location>
        <begin position="397"/>
        <end position="411"/>
    </location>
</feature>
<gene>
    <name evidence="4" type="ORF">H8705_12325</name>
</gene>
<feature type="compositionally biased region" description="Basic and acidic residues" evidence="2">
    <location>
        <begin position="21"/>
        <end position="34"/>
    </location>
</feature>